<feature type="non-terminal residue" evidence="1">
    <location>
        <position position="1"/>
    </location>
</feature>
<dbReference type="Proteomes" id="UP000594638">
    <property type="component" value="Unassembled WGS sequence"/>
</dbReference>
<dbReference type="EMBL" id="CACTIH010004467">
    <property type="protein sequence ID" value="CAA2990899.1"/>
    <property type="molecule type" value="Genomic_DNA"/>
</dbReference>
<accession>A0A8S0SE69</accession>
<comment type="caution">
    <text evidence="1">The sequence shown here is derived from an EMBL/GenBank/DDBJ whole genome shotgun (WGS) entry which is preliminary data.</text>
</comment>
<evidence type="ECO:0000313" key="2">
    <source>
        <dbReference type="Proteomes" id="UP000594638"/>
    </source>
</evidence>
<name>A0A8S0SE69_OLEEU</name>
<evidence type="ECO:0000313" key="1">
    <source>
        <dbReference type="EMBL" id="CAA2990899.1"/>
    </source>
</evidence>
<proteinExistence type="predicted"/>
<reference evidence="1 2" key="1">
    <citation type="submission" date="2019-12" db="EMBL/GenBank/DDBJ databases">
        <authorList>
            <person name="Alioto T."/>
            <person name="Alioto T."/>
            <person name="Gomez Garrido J."/>
        </authorList>
    </citation>
    <scope>NUCLEOTIDE SEQUENCE [LARGE SCALE GENOMIC DNA]</scope>
</reference>
<keyword evidence="2" id="KW-1185">Reference proteome</keyword>
<organism evidence="1 2">
    <name type="scientific">Olea europaea subsp. europaea</name>
    <dbReference type="NCBI Taxonomy" id="158383"/>
    <lineage>
        <taxon>Eukaryota</taxon>
        <taxon>Viridiplantae</taxon>
        <taxon>Streptophyta</taxon>
        <taxon>Embryophyta</taxon>
        <taxon>Tracheophyta</taxon>
        <taxon>Spermatophyta</taxon>
        <taxon>Magnoliopsida</taxon>
        <taxon>eudicotyledons</taxon>
        <taxon>Gunneridae</taxon>
        <taxon>Pentapetalae</taxon>
        <taxon>asterids</taxon>
        <taxon>lamiids</taxon>
        <taxon>Lamiales</taxon>
        <taxon>Oleaceae</taxon>
        <taxon>Oleeae</taxon>
        <taxon>Olea</taxon>
    </lineage>
</organism>
<gene>
    <name evidence="1" type="ORF">OLEA9_A110350</name>
</gene>
<protein>
    <submittedName>
        <fullName evidence="1">Uncharacterized protein</fullName>
    </submittedName>
</protein>
<dbReference type="AlphaFoldDB" id="A0A8S0SE69"/>
<sequence length="72" mass="8450">DKDNQGLIVYRNLVKVEALKIEIKIPSNNHEDNNINPEWKWEESPIKLYVALSCLASLPMEDLHHKNYTRYG</sequence>
<dbReference type="Gramene" id="OE9A110350T1">
    <property type="protein sequence ID" value="OE9A110350C1"/>
    <property type="gene ID" value="OE9A110350"/>
</dbReference>